<dbReference type="PROSITE" id="PS00588">
    <property type="entry name" value="FLAGELLA_BB_ROD"/>
    <property type="match status" value="1"/>
</dbReference>
<dbReference type="InterPro" id="IPR011491">
    <property type="entry name" value="FlgE_D2"/>
</dbReference>
<dbReference type="AlphaFoldDB" id="A0A066ZT25"/>
<sequence length="534" mass="56414">MMSSYDLNALSGINAASTGLSVISNNLANSETVGFKSSRAEFADMFTGAQSSPGSGTRVNAITQDFTQGTLNSTGRDLDMAIDGEGFFILDDQSGKYPNVYTRNGSFKLDQDGFITDQNGNKLQGYLLNTTLSTETKPVFETTLGSIDLNKLNKTPKATDEMTYNINLNGDTANNVDPNGNGVGSTTTTGAPARTNFQRLVDFNDATGGSKDPYSGSPDFSTNKTVYDSLGGEHRLTANYYKRDVVSVGNSTQDYNGDGTNDKYTSWIVQYTMEDQDANGNWVTSGHVSNTAGQLVDNAGAAVATIPAPAGTDLLDGQIFELRFDTDGNLVDVQQPNSLNAPVGINTTNGELPPASWTQVTNKSAALNWVVDSPLTGANDPLGNPTSASINIAADFTDMTQFAGSNNLRGVSQNGYAIGDLVGLKTGLDGVIQANYSNGRAVPIAQVALANFSDKNALTKLGGQTYAESYGSGTVQVGTANNNGFGKINSGSLEYSNVDTAGELVKMIQTQRTYQASTQVLSTSQTLMQRILQL</sequence>
<feature type="domain" description="Flagellar basal body rod protein N-terminal" evidence="6">
    <location>
        <begin position="8"/>
        <end position="36"/>
    </location>
</feature>
<evidence type="ECO:0000259" key="6">
    <source>
        <dbReference type="Pfam" id="PF00460"/>
    </source>
</evidence>
<dbReference type="GO" id="GO:0005829">
    <property type="term" value="C:cytosol"/>
    <property type="evidence" value="ECO:0007669"/>
    <property type="project" value="TreeGrafter"/>
</dbReference>
<feature type="domain" description="Flagellar hook protein FlgE/F/G-like D1" evidence="9">
    <location>
        <begin position="81"/>
        <end position="129"/>
    </location>
</feature>
<organism evidence="10 11">
    <name type="scientific">Hydrogenovibrio marinus</name>
    <dbReference type="NCBI Taxonomy" id="28885"/>
    <lineage>
        <taxon>Bacteria</taxon>
        <taxon>Pseudomonadati</taxon>
        <taxon>Pseudomonadota</taxon>
        <taxon>Gammaproteobacteria</taxon>
        <taxon>Thiotrichales</taxon>
        <taxon>Piscirickettsiaceae</taxon>
        <taxon>Hydrogenovibrio</taxon>
    </lineage>
</organism>
<dbReference type="GO" id="GO:0009424">
    <property type="term" value="C:bacterial-type flagellum hook"/>
    <property type="evidence" value="ECO:0007669"/>
    <property type="project" value="TreeGrafter"/>
</dbReference>
<dbReference type="GO" id="GO:0071978">
    <property type="term" value="P:bacterial-type flagellum-dependent swarming motility"/>
    <property type="evidence" value="ECO:0007669"/>
    <property type="project" value="TreeGrafter"/>
</dbReference>
<comment type="function">
    <text evidence="5">A flexible structure which links the flagellar filament to the drive apparatus in the basal body.</text>
</comment>
<evidence type="ECO:0000256" key="1">
    <source>
        <dbReference type="ARBA" id="ARBA00004117"/>
    </source>
</evidence>
<dbReference type="EMBL" id="JMIU01000001">
    <property type="protein sequence ID" value="KDN95439.1"/>
    <property type="molecule type" value="Genomic_DNA"/>
</dbReference>
<dbReference type="InterPro" id="IPR010930">
    <property type="entry name" value="Flg_bb/hook_C_dom"/>
</dbReference>
<evidence type="ECO:0000259" key="8">
    <source>
        <dbReference type="Pfam" id="PF07559"/>
    </source>
</evidence>
<dbReference type="Pfam" id="PF06429">
    <property type="entry name" value="Flg_bbr_C"/>
    <property type="match status" value="1"/>
</dbReference>
<dbReference type="InterPro" id="IPR019776">
    <property type="entry name" value="Flagellar_basal_body_rod_CS"/>
</dbReference>
<accession>A0A066ZT25</accession>
<evidence type="ECO:0000313" key="10">
    <source>
        <dbReference type="EMBL" id="KDN95439.1"/>
    </source>
</evidence>
<feature type="domain" description="Flagellar hook protein FlgE D2" evidence="8">
    <location>
        <begin position="219"/>
        <end position="416"/>
    </location>
</feature>
<dbReference type="Proteomes" id="UP000027341">
    <property type="component" value="Unassembled WGS sequence"/>
</dbReference>
<dbReference type="Pfam" id="PF00460">
    <property type="entry name" value="Flg_bb_rod"/>
    <property type="match status" value="1"/>
</dbReference>
<reference evidence="10 11" key="1">
    <citation type="submission" date="2014-04" db="EMBL/GenBank/DDBJ databases">
        <title>Draft genome sequence of Hydrogenovibrio marinus MH-110, a model organism for aerobic H2 metabolism.</title>
        <authorList>
            <person name="Cha H.J."/>
            <person name="Jo B.H."/>
            <person name="Hwang B.H."/>
        </authorList>
    </citation>
    <scope>NUCLEOTIDE SEQUENCE [LARGE SCALE GENOMIC DNA]</scope>
    <source>
        <strain evidence="10 11">MH-110</strain>
    </source>
</reference>
<evidence type="ECO:0000259" key="9">
    <source>
        <dbReference type="Pfam" id="PF22692"/>
    </source>
</evidence>
<evidence type="ECO:0000256" key="5">
    <source>
        <dbReference type="RuleBase" id="RU362116"/>
    </source>
</evidence>
<dbReference type="Pfam" id="PF07559">
    <property type="entry name" value="FlgE_D2"/>
    <property type="match status" value="1"/>
</dbReference>
<evidence type="ECO:0000259" key="7">
    <source>
        <dbReference type="Pfam" id="PF06429"/>
    </source>
</evidence>
<dbReference type="Pfam" id="PF22692">
    <property type="entry name" value="LlgE_F_G_D1"/>
    <property type="match status" value="1"/>
</dbReference>
<comment type="subcellular location">
    <subcellularLocation>
        <location evidence="1 5">Bacterial flagellum basal body</location>
    </subcellularLocation>
</comment>
<feature type="domain" description="Flagellar basal-body/hook protein C-terminal" evidence="7">
    <location>
        <begin position="490"/>
        <end position="534"/>
    </location>
</feature>
<evidence type="ECO:0000256" key="3">
    <source>
        <dbReference type="ARBA" id="ARBA00019015"/>
    </source>
</evidence>
<dbReference type="InterPro" id="IPR020013">
    <property type="entry name" value="Flagellar_FlgE/F/G"/>
</dbReference>
<protein>
    <recommendedName>
        <fullName evidence="3 5">Flagellar hook protein FlgE</fullName>
    </recommendedName>
</protein>
<name>A0A066ZT25_HYDMR</name>
<evidence type="ECO:0000313" key="11">
    <source>
        <dbReference type="Proteomes" id="UP000027341"/>
    </source>
</evidence>
<dbReference type="PANTHER" id="PTHR30435:SF1">
    <property type="entry name" value="FLAGELLAR HOOK PROTEIN FLGE"/>
    <property type="match status" value="1"/>
</dbReference>
<keyword evidence="4 5" id="KW-0975">Bacterial flagellum</keyword>
<comment type="caution">
    <text evidence="10">The sequence shown here is derived from an EMBL/GenBank/DDBJ whole genome shotgun (WGS) entry which is preliminary data.</text>
</comment>
<proteinExistence type="inferred from homology"/>
<dbReference type="NCBIfam" id="TIGR03506">
    <property type="entry name" value="FlgEFG_subfam"/>
    <property type="match status" value="1"/>
</dbReference>
<dbReference type="InterPro" id="IPR037925">
    <property type="entry name" value="FlgE/F/G-like"/>
</dbReference>
<evidence type="ECO:0000256" key="2">
    <source>
        <dbReference type="ARBA" id="ARBA00009677"/>
    </source>
</evidence>
<evidence type="ECO:0000256" key="4">
    <source>
        <dbReference type="ARBA" id="ARBA00023143"/>
    </source>
</evidence>
<dbReference type="SUPFAM" id="SSF117143">
    <property type="entry name" value="Flagellar hook protein flgE"/>
    <property type="match status" value="2"/>
</dbReference>
<dbReference type="Gene3D" id="2.60.98.20">
    <property type="entry name" value="Flagellar hook protein FlgE"/>
    <property type="match status" value="1"/>
</dbReference>
<comment type="similarity">
    <text evidence="2 5">Belongs to the flagella basal body rod proteins family.</text>
</comment>
<keyword evidence="11" id="KW-1185">Reference proteome</keyword>
<dbReference type="GO" id="GO:0009425">
    <property type="term" value="C:bacterial-type flagellum basal body"/>
    <property type="evidence" value="ECO:0007669"/>
    <property type="project" value="UniProtKB-SubCell"/>
</dbReference>
<dbReference type="PANTHER" id="PTHR30435">
    <property type="entry name" value="FLAGELLAR PROTEIN"/>
    <property type="match status" value="1"/>
</dbReference>
<dbReference type="InterPro" id="IPR053967">
    <property type="entry name" value="LlgE_F_G-like_D1"/>
</dbReference>
<dbReference type="InterPro" id="IPR037058">
    <property type="entry name" value="Falgellar_hook_FlgE_sf"/>
</dbReference>
<gene>
    <name evidence="10" type="ORF">EI16_03825</name>
</gene>
<dbReference type="InterPro" id="IPR001444">
    <property type="entry name" value="Flag_bb_rod_N"/>
</dbReference>
<dbReference type="STRING" id="28885.EI16_03825"/>